<comment type="caution">
    <text evidence="2">The sequence shown here is derived from an EMBL/GenBank/DDBJ whole genome shotgun (WGS) entry which is preliminary data.</text>
</comment>
<dbReference type="PANTHER" id="PTHR19328:SF13">
    <property type="entry name" value="HIPL1 PROTEIN"/>
    <property type="match status" value="1"/>
</dbReference>
<dbReference type="AlphaFoldDB" id="A0A1F7I9F5"/>
<name>A0A1F7I9F5_9BACT</name>
<organism evidence="2 3">
    <name type="scientific">Candidatus Roizmanbacteria bacterium RIFCSPLOWO2_01_FULL_37_12</name>
    <dbReference type="NCBI Taxonomy" id="1802056"/>
    <lineage>
        <taxon>Bacteria</taxon>
        <taxon>Candidatus Roizmaniibacteriota</taxon>
    </lineage>
</organism>
<reference evidence="2 3" key="1">
    <citation type="journal article" date="2016" name="Nat. Commun.">
        <title>Thousands of microbial genomes shed light on interconnected biogeochemical processes in an aquifer system.</title>
        <authorList>
            <person name="Anantharaman K."/>
            <person name="Brown C.T."/>
            <person name="Hug L.A."/>
            <person name="Sharon I."/>
            <person name="Castelle C.J."/>
            <person name="Probst A.J."/>
            <person name="Thomas B.C."/>
            <person name="Singh A."/>
            <person name="Wilkins M.J."/>
            <person name="Karaoz U."/>
            <person name="Brodie E.L."/>
            <person name="Williams K.H."/>
            <person name="Hubbard S.S."/>
            <person name="Banfield J.F."/>
        </authorList>
    </citation>
    <scope>NUCLEOTIDE SEQUENCE [LARGE SCALE GENOMIC DNA]</scope>
</reference>
<dbReference type="Gene3D" id="2.120.10.30">
    <property type="entry name" value="TolB, C-terminal domain"/>
    <property type="match status" value="1"/>
</dbReference>
<accession>A0A1F7I9F5</accession>
<dbReference type="SUPFAM" id="SSF50952">
    <property type="entry name" value="Soluble quinoprotein glucose dehydrogenase"/>
    <property type="match status" value="1"/>
</dbReference>
<evidence type="ECO:0000313" key="3">
    <source>
        <dbReference type="Proteomes" id="UP000177698"/>
    </source>
</evidence>
<dbReference type="InterPro" id="IPR011042">
    <property type="entry name" value="6-blade_b-propeller_TolB-like"/>
</dbReference>
<feature type="domain" description="Glucose/Sorbosone dehydrogenase" evidence="1">
    <location>
        <begin position="61"/>
        <end position="363"/>
    </location>
</feature>
<evidence type="ECO:0000313" key="2">
    <source>
        <dbReference type="EMBL" id="OGK39993.1"/>
    </source>
</evidence>
<dbReference type="PANTHER" id="PTHR19328">
    <property type="entry name" value="HEDGEHOG-INTERACTING PROTEIN"/>
    <property type="match status" value="1"/>
</dbReference>
<evidence type="ECO:0000259" key="1">
    <source>
        <dbReference type="Pfam" id="PF07995"/>
    </source>
</evidence>
<dbReference type="EMBL" id="MGAG01000032">
    <property type="protein sequence ID" value="OGK39993.1"/>
    <property type="molecule type" value="Genomic_DNA"/>
</dbReference>
<dbReference type="Pfam" id="PF07995">
    <property type="entry name" value="GSDH"/>
    <property type="match status" value="1"/>
</dbReference>
<protein>
    <recommendedName>
        <fullName evidence="1">Glucose/Sorbosone dehydrogenase domain-containing protein</fullName>
    </recommendedName>
</protein>
<dbReference type="Proteomes" id="UP000177698">
    <property type="component" value="Unassembled WGS sequence"/>
</dbReference>
<gene>
    <name evidence="2" type="ORF">A2954_01780</name>
</gene>
<dbReference type="InterPro" id="IPR012938">
    <property type="entry name" value="Glc/Sorbosone_DH"/>
</dbReference>
<dbReference type="STRING" id="1802056.A2954_01780"/>
<dbReference type="InterPro" id="IPR011041">
    <property type="entry name" value="Quinoprot_gluc/sorb_DH_b-prop"/>
</dbReference>
<sequence>MKFFIILLVLVTGFLGWTLFNPQKNKISSLPIVPTGSEKVEEIQEITTSEIPQQTTIVEGLDTPWAIAFLPDQGMLVTERPGRVRLVDKNGKLQVSPVATLEKVKEIGEGGLLGIALHPDFSSNGFVYLYYTYSGEENDTFNRVVRMIYKDGKLIDEKIIVDKIPGNSNHNGGRITFGPDKFLYITTGDAQNSSQAQDRYSLAGKILRVTDDGKPASNNPFNNLVYSFGHRNPQGLAWDSLGRLWSTEHGRSGIQSGLDELNLIESGKNYGWPTIQGDQTQVGMITPIIHSGPNATWAPAGAAFIGNSVFFGGLRGQTLYEAVLEGEKVTLKEHFKGEFGRIREVIKGQDGMLYITTSNQDGRGIPNLGDDKIIKVNPNKL</sequence>
<proteinExistence type="predicted"/>